<dbReference type="PROSITE" id="PS51257">
    <property type="entry name" value="PROKAR_LIPOPROTEIN"/>
    <property type="match status" value="1"/>
</dbReference>
<dbReference type="EMBL" id="JAJGMW010000042">
    <property type="protein sequence ID" value="MCC4214743.1"/>
    <property type="molecule type" value="Genomic_DNA"/>
</dbReference>
<accession>A0ABS8GY47</accession>
<keyword evidence="2" id="KW-1185">Reference proteome</keyword>
<evidence type="ECO:0000313" key="1">
    <source>
        <dbReference type="EMBL" id="MCC4214743.1"/>
    </source>
</evidence>
<evidence type="ECO:0000313" key="2">
    <source>
        <dbReference type="Proteomes" id="UP001197770"/>
    </source>
</evidence>
<dbReference type="RefSeq" id="WP_228231799.1">
    <property type="nucleotide sequence ID" value="NZ_JAJGMW010000042.1"/>
</dbReference>
<dbReference type="InterPro" id="IPR008993">
    <property type="entry name" value="TIMP-like_OB-fold"/>
</dbReference>
<organism evidence="1 2">
    <name type="scientific">Leeuwenhoekiella parthenopeia</name>
    <dbReference type="NCBI Taxonomy" id="2890320"/>
    <lineage>
        <taxon>Bacteria</taxon>
        <taxon>Pseudomonadati</taxon>
        <taxon>Bacteroidota</taxon>
        <taxon>Flavobacteriia</taxon>
        <taxon>Flavobacteriales</taxon>
        <taxon>Flavobacteriaceae</taxon>
        <taxon>Leeuwenhoekiella</taxon>
    </lineage>
</organism>
<proteinExistence type="predicted"/>
<gene>
    <name evidence="1" type="ORF">LLW17_18620</name>
</gene>
<dbReference type="Proteomes" id="UP001197770">
    <property type="component" value="Unassembled WGS sequence"/>
</dbReference>
<reference evidence="1 2" key="1">
    <citation type="submission" date="2021-11" db="EMBL/GenBank/DDBJ databases">
        <title>Seasonal and diel survey of microbial diversity of the Tyrrhenian coast.</title>
        <authorList>
            <person name="Gattoni G."/>
            <person name="Corral P."/>
        </authorList>
    </citation>
    <scope>NUCLEOTIDE SEQUENCE [LARGE SCALE GENOMIC DNA]</scope>
    <source>
        <strain evidence="1 2">Mr9</strain>
    </source>
</reference>
<evidence type="ECO:0008006" key="3">
    <source>
        <dbReference type="Google" id="ProtNLM"/>
    </source>
</evidence>
<dbReference type="SUPFAM" id="SSF50242">
    <property type="entry name" value="TIMP-like"/>
    <property type="match status" value="1"/>
</dbReference>
<protein>
    <recommendedName>
        <fullName evidence="3">CbiN domain protein</fullName>
    </recommendedName>
</protein>
<name>A0ABS8GY47_9FLAO</name>
<sequence>MKKTILITLSLIIFSLNGIYACSCIKVNIKNEFERSDLIFTGRLVDIVERTASDTIPLEGGKHYIREYRWKDFKFKVSEFIEGKNKTEFIIIASTAGGADCGINFDLNTDYLIYSSEIDFYLNSFGEGTKLKPYYTSSICTRTKTMKKTSKREIRKLKRLANRKE</sequence>
<dbReference type="Gene3D" id="2.40.50.120">
    <property type="match status" value="1"/>
</dbReference>
<comment type="caution">
    <text evidence="1">The sequence shown here is derived from an EMBL/GenBank/DDBJ whole genome shotgun (WGS) entry which is preliminary data.</text>
</comment>